<evidence type="ECO:0000313" key="2">
    <source>
        <dbReference type="EMBL" id="PNI71820.1"/>
    </source>
</evidence>
<feature type="chain" id="PRO_5014317302" evidence="1">
    <location>
        <begin position="23"/>
        <end position="68"/>
    </location>
</feature>
<comment type="caution">
    <text evidence="2">The sequence shown here is derived from an EMBL/GenBank/DDBJ whole genome shotgun (WGS) entry which is preliminary data.</text>
</comment>
<dbReference type="AlphaFoldDB" id="A0A2J8NJ84"/>
<reference evidence="2 3" key="1">
    <citation type="submission" date="2017-12" db="EMBL/GenBank/DDBJ databases">
        <title>High-resolution comparative analysis of great ape genomes.</title>
        <authorList>
            <person name="Pollen A."/>
            <person name="Hastie A."/>
            <person name="Hormozdiari F."/>
            <person name="Dougherty M."/>
            <person name="Liu R."/>
            <person name="Chaisson M."/>
            <person name="Hoppe E."/>
            <person name="Hill C."/>
            <person name="Pang A."/>
            <person name="Hillier L."/>
            <person name="Baker C."/>
            <person name="Armstrong J."/>
            <person name="Shendure J."/>
            <person name="Paten B."/>
            <person name="Wilson R."/>
            <person name="Chao H."/>
            <person name="Schneider V."/>
            <person name="Ventura M."/>
            <person name="Kronenberg Z."/>
            <person name="Murali S."/>
            <person name="Gordon D."/>
            <person name="Cantsilieris S."/>
            <person name="Munson K."/>
            <person name="Nelson B."/>
            <person name="Raja A."/>
            <person name="Underwood J."/>
            <person name="Diekhans M."/>
            <person name="Fiddes I."/>
            <person name="Haussler D."/>
            <person name="Eichler E."/>
        </authorList>
    </citation>
    <scope>NUCLEOTIDE SEQUENCE [LARGE SCALE GENOMIC DNA]</scope>
    <source>
        <strain evidence="2">Yerkes chimp pedigree #C0471</strain>
    </source>
</reference>
<evidence type="ECO:0000256" key="1">
    <source>
        <dbReference type="SAM" id="SignalP"/>
    </source>
</evidence>
<organism evidence="2 3">
    <name type="scientific">Pan troglodytes</name>
    <name type="common">Chimpanzee</name>
    <dbReference type="NCBI Taxonomy" id="9598"/>
    <lineage>
        <taxon>Eukaryota</taxon>
        <taxon>Metazoa</taxon>
        <taxon>Chordata</taxon>
        <taxon>Craniata</taxon>
        <taxon>Vertebrata</taxon>
        <taxon>Euteleostomi</taxon>
        <taxon>Mammalia</taxon>
        <taxon>Eutheria</taxon>
        <taxon>Euarchontoglires</taxon>
        <taxon>Primates</taxon>
        <taxon>Haplorrhini</taxon>
        <taxon>Catarrhini</taxon>
        <taxon>Hominidae</taxon>
        <taxon>Pan</taxon>
    </lineage>
</organism>
<accession>A0A2J8NJ84</accession>
<feature type="non-terminal residue" evidence="2">
    <location>
        <position position="68"/>
    </location>
</feature>
<dbReference type="InterPro" id="IPR036058">
    <property type="entry name" value="Kazal_dom_sf"/>
</dbReference>
<gene>
    <name evidence="2" type="ORF">CK820_G0010027</name>
</gene>
<name>A0A2J8NJ84_PANTR</name>
<evidence type="ECO:0000313" key="3">
    <source>
        <dbReference type="Proteomes" id="UP000236370"/>
    </source>
</evidence>
<sequence>MKIATVSVLLPLALCLIQDAASKNEDQDKKFFQSLDGIMFINKCATCKMILEKEAKSQKRARHLARAA</sequence>
<feature type="signal peptide" evidence="1">
    <location>
        <begin position="1"/>
        <end position="22"/>
    </location>
</feature>
<proteinExistence type="predicted"/>
<keyword evidence="1" id="KW-0732">Signal</keyword>
<dbReference type="SUPFAM" id="SSF100895">
    <property type="entry name" value="Kazal-type serine protease inhibitors"/>
    <property type="match status" value="1"/>
</dbReference>
<dbReference type="Proteomes" id="UP000236370">
    <property type="component" value="Unassembled WGS sequence"/>
</dbReference>
<protein>
    <submittedName>
        <fullName evidence="2">SPINK5 isoform 1</fullName>
    </submittedName>
</protein>
<dbReference type="EMBL" id="NBAG03000228">
    <property type="protein sequence ID" value="PNI71820.1"/>
    <property type="molecule type" value="Genomic_DNA"/>
</dbReference>
<dbReference type="Gene3D" id="3.30.60.30">
    <property type="match status" value="1"/>
</dbReference>